<sequence>MKLTSKGRNYKKILKNKETTIKIESLHTFEDSAIAFTNSKPLGFEFKYDSEIVASVEVLHNNNVWIANSLNDKIKTAIAIASSALLIVS</sequence>
<gene>
    <name evidence="1" type="ORF">FXF47_01285</name>
</gene>
<evidence type="ECO:0000313" key="2">
    <source>
        <dbReference type="Proteomes" id="UP000324143"/>
    </source>
</evidence>
<reference evidence="1" key="1">
    <citation type="submission" date="2019-08" db="EMBL/GenBank/DDBJ databases">
        <title>Genomic characterization of a novel candidate phylum (ARYD3) from a high temperature, high salinity tertiary oil reservoir in north central Oklahoma, USA.</title>
        <authorList>
            <person name="Youssef N.H."/>
            <person name="Yadav A."/>
            <person name="Elshahed M.S."/>
        </authorList>
    </citation>
    <scope>NUCLEOTIDE SEQUENCE [LARGE SCALE GENOMIC DNA]</scope>
    <source>
        <strain evidence="1">ARYD3</strain>
    </source>
</reference>
<dbReference type="AlphaFoldDB" id="A0A5D0MKD5"/>
<comment type="caution">
    <text evidence="1">The sequence shown here is derived from an EMBL/GenBank/DDBJ whole genome shotgun (WGS) entry which is preliminary data.</text>
</comment>
<protein>
    <submittedName>
        <fullName evidence="1">Uncharacterized protein</fullName>
    </submittedName>
</protein>
<accession>A0A5D0MKD5</accession>
<dbReference type="EMBL" id="VSIX01000012">
    <property type="protein sequence ID" value="TYB32001.1"/>
    <property type="molecule type" value="Genomic_DNA"/>
</dbReference>
<keyword evidence="2" id="KW-1185">Reference proteome</keyword>
<name>A0A5D0MKD5_9BACT</name>
<evidence type="ECO:0000313" key="1">
    <source>
        <dbReference type="EMBL" id="TYB32001.1"/>
    </source>
</evidence>
<dbReference type="Proteomes" id="UP000324143">
    <property type="component" value="Unassembled WGS sequence"/>
</dbReference>
<organism evidence="1 2">
    <name type="scientific">Candidatus Mcinerneyibacterium aminivorans</name>
    <dbReference type="NCBI Taxonomy" id="2703815"/>
    <lineage>
        <taxon>Bacteria</taxon>
        <taxon>Candidatus Macinerneyibacteriota</taxon>
        <taxon>Candidatus Mcinerneyibacteria</taxon>
        <taxon>Candidatus Mcinerneyibacteriales</taxon>
        <taxon>Candidatus Mcinerneyibacteriaceae</taxon>
        <taxon>Candidatus Mcinerneyibacterium</taxon>
    </lineage>
</organism>
<proteinExistence type="predicted"/>